<dbReference type="STRING" id="713588.SAMN05421789_101337"/>
<feature type="transmembrane region" description="Helical" evidence="1">
    <location>
        <begin position="42"/>
        <end position="62"/>
    </location>
</feature>
<dbReference type="EMBL" id="FTOI01000001">
    <property type="protein sequence ID" value="SIS46362.1"/>
    <property type="molecule type" value="Genomic_DNA"/>
</dbReference>
<organism evidence="3 4">
    <name type="scientific">Kaistella chaponensis</name>
    <dbReference type="NCBI Taxonomy" id="713588"/>
    <lineage>
        <taxon>Bacteria</taxon>
        <taxon>Pseudomonadati</taxon>
        <taxon>Bacteroidota</taxon>
        <taxon>Flavobacteriia</taxon>
        <taxon>Flavobacteriales</taxon>
        <taxon>Weeksellaceae</taxon>
        <taxon>Chryseobacterium group</taxon>
        <taxon>Kaistella</taxon>
    </lineage>
</organism>
<evidence type="ECO:0000313" key="4">
    <source>
        <dbReference type="Proteomes" id="UP000185839"/>
    </source>
</evidence>
<keyword evidence="2" id="KW-0732">Signal</keyword>
<keyword evidence="4" id="KW-1185">Reference proteome</keyword>
<evidence type="ECO:0000256" key="1">
    <source>
        <dbReference type="SAM" id="Phobius"/>
    </source>
</evidence>
<keyword evidence="1" id="KW-1133">Transmembrane helix</keyword>
<sequence length="135" mass="14535">MKNLFLILVFIVPLTATAQQHKNSEINYYLQKSVSKKKTGNALLLSGTGLILTGIVVGTTAGKQNNALFFSQNQIAGAGIFSLGVFSALTSIPFYISANHNKKKSLKISPTTEIIQTNSISEPKNYALAGLKITF</sequence>
<protein>
    <submittedName>
        <fullName evidence="3">Uncharacterized protein</fullName>
    </submittedName>
</protein>
<evidence type="ECO:0000313" key="3">
    <source>
        <dbReference type="EMBL" id="SIS46362.1"/>
    </source>
</evidence>
<dbReference type="AlphaFoldDB" id="A0A1N7JAG6"/>
<evidence type="ECO:0000256" key="2">
    <source>
        <dbReference type="SAM" id="SignalP"/>
    </source>
</evidence>
<dbReference type="OrthoDB" id="9951360at2"/>
<keyword evidence="1" id="KW-0472">Membrane</keyword>
<dbReference type="RefSeq" id="WP_076384710.1">
    <property type="nucleotide sequence ID" value="NZ_FTOI01000001.1"/>
</dbReference>
<name>A0A1N7JAG6_9FLAO</name>
<dbReference type="Proteomes" id="UP000185839">
    <property type="component" value="Unassembled WGS sequence"/>
</dbReference>
<proteinExistence type="predicted"/>
<feature type="chain" id="PRO_5012839897" evidence="2">
    <location>
        <begin position="19"/>
        <end position="135"/>
    </location>
</feature>
<gene>
    <name evidence="3" type="ORF">SAMN05421789_101337</name>
</gene>
<keyword evidence="1" id="KW-0812">Transmembrane</keyword>
<reference evidence="4" key="1">
    <citation type="submission" date="2017-01" db="EMBL/GenBank/DDBJ databases">
        <authorList>
            <person name="Varghese N."/>
            <person name="Submissions S."/>
        </authorList>
    </citation>
    <scope>NUCLEOTIDE SEQUENCE [LARGE SCALE GENOMIC DNA]</scope>
    <source>
        <strain evidence="4">DSM 23145</strain>
    </source>
</reference>
<accession>A0A1N7JAG6</accession>
<feature type="transmembrane region" description="Helical" evidence="1">
    <location>
        <begin position="74"/>
        <end position="96"/>
    </location>
</feature>
<feature type="signal peptide" evidence="2">
    <location>
        <begin position="1"/>
        <end position="18"/>
    </location>
</feature>